<dbReference type="CDD" id="cd02185">
    <property type="entry name" value="AroH"/>
    <property type="match status" value="1"/>
</dbReference>
<dbReference type="Pfam" id="PF07736">
    <property type="entry name" value="CM_1"/>
    <property type="match status" value="1"/>
</dbReference>
<dbReference type="EMBL" id="CP048104">
    <property type="protein sequence ID" value="QKG84332.1"/>
    <property type="molecule type" value="Genomic_DNA"/>
</dbReference>
<comment type="catalytic activity">
    <reaction evidence="3">
        <text>chorismate = prephenate</text>
        <dbReference type="Rhea" id="RHEA:13897"/>
        <dbReference type="ChEBI" id="CHEBI:29748"/>
        <dbReference type="ChEBI" id="CHEBI:29934"/>
        <dbReference type="EC" id="5.4.99.5"/>
    </reaction>
</comment>
<proteinExistence type="predicted"/>
<dbReference type="PROSITE" id="PS51167">
    <property type="entry name" value="CHORISMATE_MUT_1"/>
    <property type="match status" value="1"/>
</dbReference>
<dbReference type="PIRSF" id="PIRSF005965">
    <property type="entry name" value="Chor_mut_AroH"/>
    <property type="match status" value="1"/>
</dbReference>
<accession>A0A7D4BFD5</accession>
<evidence type="ECO:0000313" key="5">
    <source>
        <dbReference type="Proteomes" id="UP000503088"/>
    </source>
</evidence>
<feature type="binding site" evidence="2">
    <location>
        <position position="7"/>
    </location>
    <ligand>
        <name>prephenate</name>
        <dbReference type="ChEBI" id="CHEBI:29934"/>
    </ligand>
</feature>
<dbReference type="KEGG" id="kpul:GXN76_07485"/>
<evidence type="ECO:0000256" key="2">
    <source>
        <dbReference type="PIRSR" id="PIRSR005965-1"/>
    </source>
</evidence>
<evidence type="ECO:0000256" key="3">
    <source>
        <dbReference type="PROSITE-ProRule" id="PRU00514"/>
    </source>
</evidence>
<keyword evidence="2 3" id="KW-0028">Amino-acid biosynthesis</keyword>
<dbReference type="EC" id="5.4.99.5" evidence="1 3"/>
<dbReference type="GO" id="GO:0004106">
    <property type="term" value="F:chorismate mutase activity"/>
    <property type="evidence" value="ECO:0007669"/>
    <property type="project" value="UniProtKB-UniRule"/>
</dbReference>
<dbReference type="SUPFAM" id="SSF55298">
    <property type="entry name" value="YjgF-like"/>
    <property type="match status" value="1"/>
</dbReference>
<dbReference type="NCBIfam" id="TIGR01796">
    <property type="entry name" value="CM_mono_aroH"/>
    <property type="match status" value="1"/>
</dbReference>
<dbReference type="PANTHER" id="PTHR21164">
    <property type="entry name" value="CHORISMATE MUTASE"/>
    <property type="match status" value="1"/>
</dbReference>
<dbReference type="Gene3D" id="3.30.1330.40">
    <property type="entry name" value="RutC-like"/>
    <property type="match status" value="1"/>
</dbReference>
<feature type="binding site" evidence="2">
    <location>
        <position position="90"/>
    </location>
    <ligand>
        <name>prephenate</name>
        <dbReference type="ChEBI" id="CHEBI:29934"/>
    </ligand>
</feature>
<dbReference type="Proteomes" id="UP000503088">
    <property type="component" value="Chromosome"/>
</dbReference>
<dbReference type="GO" id="GO:0008652">
    <property type="term" value="P:amino acid biosynthetic process"/>
    <property type="evidence" value="ECO:0007669"/>
    <property type="project" value="UniProtKB-UniRule"/>
</dbReference>
<evidence type="ECO:0000313" key="4">
    <source>
        <dbReference type="EMBL" id="QKG84332.1"/>
    </source>
</evidence>
<organism evidence="4 5">
    <name type="scientific">Kroppenstedtia pulmonis</name>
    <dbReference type="NCBI Taxonomy" id="1380685"/>
    <lineage>
        <taxon>Bacteria</taxon>
        <taxon>Bacillati</taxon>
        <taxon>Bacillota</taxon>
        <taxon>Bacilli</taxon>
        <taxon>Bacillales</taxon>
        <taxon>Thermoactinomycetaceae</taxon>
        <taxon>Kroppenstedtia</taxon>
    </lineage>
</organism>
<reference evidence="4 5" key="1">
    <citation type="submission" date="2020-01" db="EMBL/GenBank/DDBJ databases">
        <authorList>
            <person name="Gulvik C.A."/>
            <person name="Batra D.G."/>
        </authorList>
    </citation>
    <scope>NUCLEOTIDE SEQUENCE [LARGE SCALE GENOMIC DNA]</scope>
    <source>
        <strain evidence="4 5">W9323</strain>
    </source>
</reference>
<dbReference type="InterPro" id="IPR035959">
    <property type="entry name" value="RutC-like_sf"/>
</dbReference>
<name>A0A7D4BFD5_9BACL</name>
<dbReference type="InterPro" id="IPR008243">
    <property type="entry name" value="Chorismate_mutase_AroH"/>
</dbReference>
<protein>
    <recommendedName>
        <fullName evidence="1 3">chorismate mutase</fullName>
        <ecNumber evidence="1 3">5.4.99.5</ecNumber>
    </recommendedName>
</protein>
<dbReference type="UniPathway" id="UPA00120">
    <property type="reaction ID" value="UER00203"/>
</dbReference>
<dbReference type="PANTHER" id="PTHR21164:SF0">
    <property type="entry name" value="CHORISMATE MUTASE AROH"/>
    <property type="match status" value="1"/>
</dbReference>
<evidence type="ECO:0000256" key="1">
    <source>
        <dbReference type="NCBIfam" id="TIGR01796"/>
    </source>
</evidence>
<dbReference type="GO" id="GO:0046417">
    <property type="term" value="P:chorismate metabolic process"/>
    <property type="evidence" value="ECO:0007669"/>
    <property type="project" value="TreeGrafter"/>
</dbReference>
<keyword evidence="2 3" id="KW-0057">Aromatic amino acid biosynthesis</keyword>
<keyword evidence="5" id="KW-1185">Reference proteome</keyword>
<dbReference type="AlphaFoldDB" id="A0A7D4BFD5"/>
<keyword evidence="3 4" id="KW-0413">Isomerase</keyword>
<gene>
    <name evidence="4" type="primary">aroH</name>
    <name evidence="4" type="ORF">GXN76_07485</name>
</gene>
<feature type="binding site" evidence="2">
    <location>
        <position position="108"/>
    </location>
    <ligand>
        <name>prephenate</name>
        <dbReference type="ChEBI" id="CHEBI:29934"/>
    </ligand>
</feature>
<sequence length="125" mass="14011">MNVRGIRGATTVSANQTSLILEATQELLGEIIRLNQVKPEDIASVFITVSPDLNATFPARIIRDLEGWEMVPLMCAVEIDVPEGLSKCIRLLVHINTCREQKEIHHVYLRKAQSLRPDLVPQTGR</sequence>
<dbReference type="GO" id="GO:0009073">
    <property type="term" value="P:aromatic amino acid family biosynthetic process"/>
    <property type="evidence" value="ECO:0007669"/>
    <property type="project" value="UniProtKB-UniRule"/>
</dbReference>
<dbReference type="RefSeq" id="WP_173221931.1">
    <property type="nucleotide sequence ID" value="NZ_CP048104.1"/>
</dbReference>